<reference evidence="2 3" key="1">
    <citation type="submission" date="2018-08" db="EMBL/GenBank/DDBJ databases">
        <title>A genome reference for cultivated species of the human gut microbiota.</title>
        <authorList>
            <person name="Zou Y."/>
            <person name="Xue W."/>
            <person name="Luo G."/>
        </authorList>
    </citation>
    <scope>NUCLEOTIDE SEQUENCE [LARGE SCALE GENOMIC DNA]</scope>
    <source>
        <strain evidence="2 3">OF03-11</strain>
    </source>
</reference>
<evidence type="ECO:0000256" key="1">
    <source>
        <dbReference type="SAM" id="Phobius"/>
    </source>
</evidence>
<evidence type="ECO:0000313" key="2">
    <source>
        <dbReference type="EMBL" id="RGY05162.1"/>
    </source>
</evidence>
<protein>
    <submittedName>
        <fullName evidence="2">Uncharacterized protein</fullName>
    </submittedName>
</protein>
<comment type="caution">
    <text evidence="2">The sequence shown here is derived from an EMBL/GenBank/DDBJ whole genome shotgun (WGS) entry which is preliminary data.</text>
</comment>
<dbReference type="EMBL" id="QSCO01000019">
    <property type="protein sequence ID" value="RGY05162.1"/>
    <property type="molecule type" value="Genomic_DNA"/>
</dbReference>
<accession>A0A413I9S9</accession>
<gene>
    <name evidence="2" type="ORF">DXA53_13165</name>
</gene>
<dbReference type="Proteomes" id="UP000284434">
    <property type="component" value="Unassembled WGS sequence"/>
</dbReference>
<feature type="transmembrane region" description="Helical" evidence="1">
    <location>
        <begin position="27"/>
        <end position="45"/>
    </location>
</feature>
<keyword evidence="1" id="KW-1133">Transmembrane helix</keyword>
<proteinExistence type="predicted"/>
<name>A0A413I9S9_9BACT</name>
<dbReference type="AlphaFoldDB" id="A0A413I9S9"/>
<organism evidence="2 3">
    <name type="scientific">Odoribacter splanchnicus</name>
    <dbReference type="NCBI Taxonomy" id="28118"/>
    <lineage>
        <taxon>Bacteria</taxon>
        <taxon>Pseudomonadati</taxon>
        <taxon>Bacteroidota</taxon>
        <taxon>Bacteroidia</taxon>
        <taxon>Bacteroidales</taxon>
        <taxon>Odoribacteraceae</taxon>
        <taxon>Odoribacter</taxon>
    </lineage>
</organism>
<keyword evidence="1" id="KW-0472">Membrane</keyword>
<keyword evidence="1" id="KW-0812">Transmembrane</keyword>
<sequence>MVIVLQIIVSALIALLGKDRKIGYGWAFVLCLFLSPIIGLIIILCSKKKSAVDFIDVNKSEV</sequence>
<evidence type="ECO:0000313" key="3">
    <source>
        <dbReference type="Proteomes" id="UP000284434"/>
    </source>
</evidence>